<dbReference type="SUPFAM" id="SSF53474">
    <property type="entry name" value="alpha/beta-Hydrolases"/>
    <property type="match status" value="1"/>
</dbReference>
<dbReference type="Pfam" id="PF12697">
    <property type="entry name" value="Abhydrolase_6"/>
    <property type="match status" value="1"/>
</dbReference>
<dbReference type="EMBL" id="BMHI01000005">
    <property type="protein sequence ID" value="GGB41444.1"/>
    <property type="molecule type" value="Genomic_DNA"/>
</dbReference>
<reference evidence="2" key="2">
    <citation type="submission" date="2020-09" db="EMBL/GenBank/DDBJ databases">
        <authorList>
            <person name="Sun Q."/>
            <person name="Zhou Y."/>
        </authorList>
    </citation>
    <scope>NUCLEOTIDE SEQUENCE</scope>
    <source>
        <strain evidence="2">CGMCC 1.15085</strain>
    </source>
</reference>
<dbReference type="PANTHER" id="PTHR43433">
    <property type="entry name" value="HYDROLASE, ALPHA/BETA FOLD FAMILY PROTEIN"/>
    <property type="match status" value="1"/>
</dbReference>
<protein>
    <recommendedName>
        <fullName evidence="1">AB hydrolase-1 domain-containing protein</fullName>
    </recommendedName>
</protein>
<dbReference type="AlphaFoldDB" id="A0A916TE41"/>
<feature type="domain" description="AB hydrolase-1" evidence="1">
    <location>
        <begin position="37"/>
        <end position="245"/>
    </location>
</feature>
<dbReference type="InterPro" id="IPR029058">
    <property type="entry name" value="AB_hydrolase_fold"/>
</dbReference>
<organism evidence="2 3">
    <name type="scientific">Flexivirga endophytica</name>
    <dbReference type="NCBI Taxonomy" id="1849103"/>
    <lineage>
        <taxon>Bacteria</taxon>
        <taxon>Bacillati</taxon>
        <taxon>Actinomycetota</taxon>
        <taxon>Actinomycetes</taxon>
        <taxon>Micrococcales</taxon>
        <taxon>Dermacoccaceae</taxon>
        <taxon>Flexivirga</taxon>
    </lineage>
</organism>
<dbReference type="Proteomes" id="UP000636793">
    <property type="component" value="Unassembled WGS sequence"/>
</dbReference>
<dbReference type="GO" id="GO:0003824">
    <property type="term" value="F:catalytic activity"/>
    <property type="evidence" value="ECO:0007669"/>
    <property type="project" value="UniProtKB-ARBA"/>
</dbReference>
<sequence>MQRLGMPDGFVSDASDVAGSKLCWIERPGVNYGTVPLLLVPGLGMTFRAYSWLVPMLSPERRVLIVDPPGCGDSAELADSMSADAQARHLLKWLRSTGIERADVVGHSMGAMTAARFAAAAPDVVGKLVLLSPSPDGRWPELKQHMWALARGVFREAPRTLVQATRDYVTADPSVMTGFSDELGRSAQAVLAGVQASVTVARGKNDRVVSEQWCRALADAVGASMRTVPRAGHGLPQQCPREVAALIRDA</sequence>
<reference evidence="2" key="1">
    <citation type="journal article" date="2014" name="Int. J. Syst. Evol. Microbiol.">
        <title>Complete genome sequence of Corynebacterium casei LMG S-19264T (=DSM 44701T), isolated from a smear-ripened cheese.</title>
        <authorList>
            <consortium name="US DOE Joint Genome Institute (JGI-PGF)"/>
            <person name="Walter F."/>
            <person name="Albersmeier A."/>
            <person name="Kalinowski J."/>
            <person name="Ruckert C."/>
        </authorList>
    </citation>
    <scope>NUCLEOTIDE SEQUENCE</scope>
    <source>
        <strain evidence="2">CGMCC 1.15085</strain>
    </source>
</reference>
<proteinExistence type="predicted"/>
<keyword evidence="3" id="KW-1185">Reference proteome</keyword>
<comment type="caution">
    <text evidence="2">The sequence shown here is derived from an EMBL/GenBank/DDBJ whole genome shotgun (WGS) entry which is preliminary data.</text>
</comment>
<evidence type="ECO:0000313" key="3">
    <source>
        <dbReference type="Proteomes" id="UP000636793"/>
    </source>
</evidence>
<gene>
    <name evidence="2" type="ORF">GCM10011492_35470</name>
</gene>
<dbReference type="PANTHER" id="PTHR43433:SF5">
    <property type="entry name" value="AB HYDROLASE-1 DOMAIN-CONTAINING PROTEIN"/>
    <property type="match status" value="1"/>
</dbReference>
<dbReference type="InterPro" id="IPR050471">
    <property type="entry name" value="AB_hydrolase"/>
</dbReference>
<evidence type="ECO:0000313" key="2">
    <source>
        <dbReference type="EMBL" id="GGB41444.1"/>
    </source>
</evidence>
<dbReference type="Gene3D" id="3.40.50.1820">
    <property type="entry name" value="alpha/beta hydrolase"/>
    <property type="match status" value="1"/>
</dbReference>
<dbReference type="PRINTS" id="PR00111">
    <property type="entry name" value="ABHYDROLASE"/>
</dbReference>
<name>A0A916TE41_9MICO</name>
<evidence type="ECO:0000259" key="1">
    <source>
        <dbReference type="Pfam" id="PF12697"/>
    </source>
</evidence>
<dbReference type="InterPro" id="IPR000073">
    <property type="entry name" value="AB_hydrolase_1"/>
</dbReference>
<accession>A0A916TE41</accession>